<organism evidence="2 3">
    <name type="scientific">Bisgaard Taxon 45</name>
    <dbReference type="NCBI Taxonomy" id="304289"/>
    <lineage>
        <taxon>Bacteria</taxon>
        <taxon>Pseudomonadati</taxon>
        <taxon>Pseudomonadota</taxon>
        <taxon>Gammaproteobacteria</taxon>
        <taxon>Pasteurellales</taxon>
        <taxon>Pasteurellaceae</taxon>
    </lineage>
</organism>
<reference evidence="2 3" key="1">
    <citation type="submission" date="2022-12" db="EMBL/GenBank/DDBJ databases">
        <title>Genome sequence of Pasteurellaceae Bisgaard Taxon 45.</title>
        <authorList>
            <person name="Foggin C."/>
            <person name="Rosen L.E."/>
            <person name="Henton M."/>
            <person name="Buys A."/>
            <person name="Floyd T."/>
            <person name="Turner A.D."/>
            <person name="Tarbin J."/>
            <person name="Lloyd A.S."/>
            <person name="Chaitezvi C."/>
            <person name="Ellis R.J."/>
            <person name="Roberts H.C."/>
            <person name="Dastjerdi A."/>
            <person name="Nunez A."/>
            <person name="Van Vliet A.H."/>
            <person name="Steinbach F."/>
        </authorList>
    </citation>
    <scope>NUCLEOTIDE SEQUENCE [LARGE SCALE GENOMIC DNA]</scope>
    <source>
        <strain evidence="2 3">VF20HR</strain>
    </source>
</reference>
<evidence type="ECO:0000256" key="1">
    <source>
        <dbReference type="SAM" id="SignalP"/>
    </source>
</evidence>
<dbReference type="EMBL" id="JAQAHH010000006">
    <property type="protein sequence ID" value="MDP9500378.1"/>
    <property type="molecule type" value="Genomic_DNA"/>
</dbReference>
<feature type="signal peptide" evidence="1">
    <location>
        <begin position="1"/>
        <end position="19"/>
    </location>
</feature>
<proteinExistence type="predicted"/>
<protein>
    <recommendedName>
        <fullName evidence="4">Lipoprotein</fullName>
    </recommendedName>
</protein>
<sequence length="177" mass="19611">MQTYSKLGFLCLLSFGLVACDQITGFNSTSNTADQTKSPAVTLDPKAEFHLFIDFQNKNNAKIATLNQEIAHVTQSGDMANLAPLVNKFSTEINGIVKELDTLPIYSAEVLKLKEKAKILLVMSTEVLNENVTLHHHPSPEGSKALLQKRDILLKITNEFAQMNDELMQKYGPPPQP</sequence>
<dbReference type="Proteomes" id="UP001224083">
    <property type="component" value="Unassembled WGS sequence"/>
</dbReference>
<evidence type="ECO:0000313" key="3">
    <source>
        <dbReference type="Proteomes" id="UP001224083"/>
    </source>
</evidence>
<keyword evidence="1" id="KW-0732">Signal</keyword>
<accession>A0ABT9KE81</accession>
<comment type="caution">
    <text evidence="2">The sequence shown here is derived from an EMBL/GenBank/DDBJ whole genome shotgun (WGS) entry which is preliminary data.</text>
</comment>
<gene>
    <name evidence="2" type="ORF">O7M46_05355</name>
</gene>
<evidence type="ECO:0008006" key="4">
    <source>
        <dbReference type="Google" id="ProtNLM"/>
    </source>
</evidence>
<evidence type="ECO:0000313" key="2">
    <source>
        <dbReference type="EMBL" id="MDP9500378.1"/>
    </source>
</evidence>
<name>A0ABT9KE81_9PAST</name>
<dbReference type="PROSITE" id="PS51257">
    <property type="entry name" value="PROKAR_LIPOPROTEIN"/>
    <property type="match status" value="1"/>
</dbReference>
<feature type="chain" id="PRO_5045449215" description="Lipoprotein" evidence="1">
    <location>
        <begin position="20"/>
        <end position="177"/>
    </location>
</feature>
<keyword evidence="3" id="KW-1185">Reference proteome</keyword>